<keyword evidence="4" id="KW-1185">Reference proteome</keyword>
<gene>
    <name evidence="3" type="ORF">NMOB1V02_LOCUS1440</name>
</gene>
<dbReference type="Pfam" id="PF03399">
    <property type="entry name" value="SAC3_GANP"/>
    <property type="match status" value="1"/>
</dbReference>
<feature type="compositionally biased region" description="Basic residues" evidence="1">
    <location>
        <begin position="108"/>
        <end position="119"/>
    </location>
</feature>
<feature type="compositionally biased region" description="Polar residues" evidence="1">
    <location>
        <begin position="120"/>
        <end position="129"/>
    </location>
</feature>
<dbReference type="InterPro" id="IPR005062">
    <property type="entry name" value="SAC3/GANP/THP3_conserved"/>
</dbReference>
<dbReference type="PANTHER" id="PTHR12436">
    <property type="entry name" value="80 KDA MCM3-ASSOCIATED PROTEIN"/>
    <property type="match status" value="1"/>
</dbReference>
<sequence length="712" mass="78163">MTDYSWGMHPHPPGVPYGFGGYGGEYPGMNGNISSGFGGPPIPPHQNFFHGTPNGGYHMQMGPPNDMSFPIGGSPRMNCPLLANQAAPPLPSGPPPVSSAPPPPANLKGKKNKKKRKQWRAQQNLSTSLLDVPDPASIPLPGSDVPAETFPSLEADEAHWKRAPLLPFPEQLGEKKPEDFTSMLDEGFKMCNTKEEADAFEEQVRVKYRLSGTLGSIAAQRKGLIGAKPIRFSLSGSLPGAGDSKPSTGFTMGPTPGIDNVCLSPIGKPCAMSELDQKLNNSLRGNRGRGRGGLLASPRAAVQTATRTKPAAGYGRNTFRSSSSSSSSELESSPSNDLRKKRKRRRASSRSKSKTSLSRSRSRSRSPTRFSPKKPAKKGRKDRAPVAERLNRGVAVKSKASIIKSVVEISEEKLSERAQRFAQPGSVAVKSQDYGVSYAGGRDFASACSEHVVGYSTSLEKQFLRLTSAPDPATIRPPHILEKSLKMVKDRWESGSKDYHYAWDQLKSIRQDLTVQGIRTMLTIEVYETHARLAILAKDHGEFNQCMSQLEQLYDADNFTKEDLSNKAEFLSYRLLYYIYTNSSIGINRLLARLSAEERQSLFLKHACAVRSAWTLGVFSKLFDLYSSAKRDPRLSHLKAMMDWFLPKTRNLALRAIIKAYRPDFPIAFVTSSLCFSSEEETRTFLGTVGVSFDKSGQNIDCKSSMKAVVSL</sequence>
<feature type="region of interest" description="Disordered" evidence="1">
    <location>
        <begin position="281"/>
        <end position="390"/>
    </location>
</feature>
<proteinExistence type="predicted"/>
<dbReference type="Gene3D" id="1.25.40.990">
    <property type="match status" value="1"/>
</dbReference>
<organism evidence="3">
    <name type="scientific">Notodromas monacha</name>
    <dbReference type="NCBI Taxonomy" id="399045"/>
    <lineage>
        <taxon>Eukaryota</taxon>
        <taxon>Metazoa</taxon>
        <taxon>Ecdysozoa</taxon>
        <taxon>Arthropoda</taxon>
        <taxon>Crustacea</taxon>
        <taxon>Oligostraca</taxon>
        <taxon>Ostracoda</taxon>
        <taxon>Podocopa</taxon>
        <taxon>Podocopida</taxon>
        <taxon>Cypridocopina</taxon>
        <taxon>Cypridoidea</taxon>
        <taxon>Cyprididae</taxon>
        <taxon>Notodromas</taxon>
    </lineage>
</organism>
<evidence type="ECO:0000259" key="2">
    <source>
        <dbReference type="Pfam" id="PF03399"/>
    </source>
</evidence>
<feature type="domain" description="SAC3/GANP/THP3 conserved" evidence="2">
    <location>
        <begin position="467"/>
        <end position="694"/>
    </location>
</feature>
<dbReference type="AlphaFoldDB" id="A0A7R9BGJ4"/>
<dbReference type="EMBL" id="CAJPEX010000144">
    <property type="protein sequence ID" value="CAG0913711.1"/>
    <property type="molecule type" value="Genomic_DNA"/>
</dbReference>
<dbReference type="OrthoDB" id="199574at2759"/>
<feature type="compositionally biased region" description="Low complexity" evidence="1">
    <location>
        <begin position="321"/>
        <end position="335"/>
    </location>
</feature>
<feature type="region of interest" description="Disordered" evidence="1">
    <location>
        <begin position="81"/>
        <end position="136"/>
    </location>
</feature>
<reference evidence="3" key="1">
    <citation type="submission" date="2020-11" db="EMBL/GenBank/DDBJ databases">
        <authorList>
            <person name="Tran Van P."/>
        </authorList>
    </citation>
    <scope>NUCLEOTIDE SEQUENCE</scope>
</reference>
<dbReference type="InterPro" id="IPR045107">
    <property type="entry name" value="SAC3/GANP/THP3"/>
</dbReference>
<dbReference type="EMBL" id="OA882181">
    <property type="protein sequence ID" value="CAD7273559.1"/>
    <property type="molecule type" value="Genomic_DNA"/>
</dbReference>
<accession>A0A7R9BGJ4</accession>
<feature type="compositionally biased region" description="Basic residues" evidence="1">
    <location>
        <begin position="360"/>
        <end position="381"/>
    </location>
</feature>
<evidence type="ECO:0000313" key="4">
    <source>
        <dbReference type="Proteomes" id="UP000678499"/>
    </source>
</evidence>
<evidence type="ECO:0000256" key="1">
    <source>
        <dbReference type="SAM" id="MobiDB-lite"/>
    </source>
</evidence>
<protein>
    <recommendedName>
        <fullName evidence="2">SAC3/GANP/THP3 conserved domain-containing protein</fullName>
    </recommendedName>
</protein>
<dbReference type="GO" id="GO:0005634">
    <property type="term" value="C:nucleus"/>
    <property type="evidence" value="ECO:0007669"/>
    <property type="project" value="TreeGrafter"/>
</dbReference>
<feature type="compositionally biased region" description="Pro residues" evidence="1">
    <location>
        <begin position="88"/>
        <end position="105"/>
    </location>
</feature>
<evidence type="ECO:0000313" key="3">
    <source>
        <dbReference type="EMBL" id="CAD7273559.1"/>
    </source>
</evidence>
<feature type="compositionally biased region" description="Basic residues" evidence="1">
    <location>
        <begin position="339"/>
        <end position="353"/>
    </location>
</feature>
<dbReference type="Proteomes" id="UP000678499">
    <property type="component" value="Unassembled WGS sequence"/>
</dbReference>
<dbReference type="PANTHER" id="PTHR12436:SF4">
    <property type="entry name" value="LEUKOCYTE RECEPTOR CLUSTER MEMBER 8"/>
    <property type="match status" value="1"/>
</dbReference>
<name>A0A7R9BGJ4_9CRUS</name>